<dbReference type="InterPro" id="IPR000595">
    <property type="entry name" value="cNMP-bd_dom"/>
</dbReference>
<feature type="transmembrane region" description="Helical" evidence="4">
    <location>
        <begin position="79"/>
        <end position="98"/>
    </location>
</feature>
<evidence type="ECO:0000256" key="1">
    <source>
        <dbReference type="ARBA" id="ARBA00023286"/>
    </source>
</evidence>
<feature type="transmembrane region" description="Helical" evidence="4">
    <location>
        <begin position="368"/>
        <end position="393"/>
    </location>
</feature>
<feature type="transmembrane region" description="Helical" evidence="4">
    <location>
        <begin position="342"/>
        <end position="362"/>
    </location>
</feature>
<dbReference type="EMBL" id="JAUIZM010000002">
    <property type="protein sequence ID" value="KAK1397360.1"/>
    <property type="molecule type" value="Genomic_DNA"/>
</dbReference>
<gene>
    <name evidence="6" type="ORF">POM88_007223</name>
</gene>
<keyword evidence="1" id="KW-0813">Transport</keyword>
<feature type="transmembrane region" description="Helical" evidence="4">
    <location>
        <begin position="196"/>
        <end position="213"/>
    </location>
</feature>
<keyword evidence="4" id="KW-1133">Transmembrane helix</keyword>
<dbReference type="PROSITE" id="PS50042">
    <property type="entry name" value="CNMP_BINDING_3"/>
    <property type="match status" value="1"/>
</dbReference>
<name>A0AAD8J7Q7_9APIA</name>
<dbReference type="Proteomes" id="UP001237642">
    <property type="component" value="Unassembled WGS sequence"/>
</dbReference>
<reference evidence="6" key="2">
    <citation type="submission" date="2023-05" db="EMBL/GenBank/DDBJ databases">
        <authorList>
            <person name="Schelkunov M.I."/>
        </authorList>
    </citation>
    <scope>NUCLEOTIDE SEQUENCE</scope>
    <source>
        <strain evidence="6">Hsosn_3</strain>
        <tissue evidence="6">Leaf</tissue>
    </source>
</reference>
<feature type="transmembrane region" description="Helical" evidence="4">
    <location>
        <begin position="165"/>
        <end position="184"/>
    </location>
</feature>
<evidence type="ECO:0000256" key="2">
    <source>
        <dbReference type="ARBA" id="ARBA00023303"/>
    </source>
</evidence>
<dbReference type="InterPro" id="IPR018490">
    <property type="entry name" value="cNMP-bd_dom_sf"/>
</dbReference>
<dbReference type="GO" id="GO:0016020">
    <property type="term" value="C:membrane"/>
    <property type="evidence" value="ECO:0007669"/>
    <property type="project" value="UniProtKB-SubCell"/>
</dbReference>
<evidence type="ECO:0000256" key="3">
    <source>
        <dbReference type="SAM" id="MobiDB-lite"/>
    </source>
</evidence>
<proteinExistence type="predicted"/>
<evidence type="ECO:0000313" key="7">
    <source>
        <dbReference type="Proteomes" id="UP001237642"/>
    </source>
</evidence>
<keyword evidence="7" id="KW-1185">Reference proteome</keyword>
<dbReference type="Gene3D" id="2.60.120.10">
    <property type="entry name" value="Jelly Rolls"/>
    <property type="match status" value="1"/>
</dbReference>
<reference evidence="6" key="1">
    <citation type="submission" date="2023-02" db="EMBL/GenBank/DDBJ databases">
        <title>Genome of toxic invasive species Heracleum sosnowskyi carries increased number of genes despite the absence of recent whole-genome duplications.</title>
        <authorList>
            <person name="Schelkunov M."/>
            <person name="Shtratnikova V."/>
            <person name="Makarenko M."/>
            <person name="Klepikova A."/>
            <person name="Omelchenko D."/>
            <person name="Novikova G."/>
            <person name="Obukhova E."/>
            <person name="Bogdanov V."/>
            <person name="Penin A."/>
            <person name="Logacheva M."/>
        </authorList>
    </citation>
    <scope>NUCLEOTIDE SEQUENCE</scope>
    <source>
        <strain evidence="6">Hsosn_3</strain>
        <tissue evidence="6">Leaf</tissue>
    </source>
</reference>
<evidence type="ECO:0000256" key="4">
    <source>
        <dbReference type="SAM" id="Phobius"/>
    </source>
</evidence>
<feature type="compositionally biased region" description="Acidic residues" evidence="3">
    <location>
        <begin position="22"/>
        <end position="46"/>
    </location>
</feature>
<protein>
    <submittedName>
        <fullName evidence="6">Cyclic nucleotide-binding domain-containing protein</fullName>
    </submittedName>
</protein>
<keyword evidence="1" id="KW-1071">Ligand-gated ion channel</keyword>
<dbReference type="SUPFAM" id="SSF81324">
    <property type="entry name" value="Voltage-gated potassium channels"/>
    <property type="match status" value="1"/>
</dbReference>
<dbReference type="PANTHER" id="PTHR45651">
    <property type="entry name" value="CYCLIC NUCLEOTIDE-GATED ION CHANNEL 15-RELATED-RELATED"/>
    <property type="match status" value="1"/>
</dbReference>
<evidence type="ECO:0000313" key="6">
    <source>
        <dbReference type="EMBL" id="KAK1397360.1"/>
    </source>
</evidence>
<comment type="caution">
    <text evidence="6">The sequence shown here is derived from an EMBL/GenBank/DDBJ whole genome shotgun (WGS) entry which is preliminary data.</text>
</comment>
<organism evidence="6 7">
    <name type="scientific">Heracleum sosnowskyi</name>
    <dbReference type="NCBI Taxonomy" id="360622"/>
    <lineage>
        <taxon>Eukaryota</taxon>
        <taxon>Viridiplantae</taxon>
        <taxon>Streptophyta</taxon>
        <taxon>Embryophyta</taxon>
        <taxon>Tracheophyta</taxon>
        <taxon>Spermatophyta</taxon>
        <taxon>Magnoliopsida</taxon>
        <taxon>eudicotyledons</taxon>
        <taxon>Gunneridae</taxon>
        <taxon>Pentapetalae</taxon>
        <taxon>asterids</taxon>
        <taxon>campanulids</taxon>
        <taxon>Apiales</taxon>
        <taxon>Apiaceae</taxon>
        <taxon>Apioideae</taxon>
        <taxon>apioid superclade</taxon>
        <taxon>Tordylieae</taxon>
        <taxon>Tordyliinae</taxon>
        <taxon>Heracleum</taxon>
    </lineage>
</organism>
<evidence type="ECO:0000259" key="5">
    <source>
        <dbReference type="PROSITE" id="PS50042"/>
    </source>
</evidence>
<keyword evidence="1" id="KW-0406">Ion transport</keyword>
<dbReference type="Gene3D" id="1.10.287.630">
    <property type="entry name" value="Helix hairpin bin"/>
    <property type="match status" value="1"/>
</dbReference>
<feature type="region of interest" description="Disordered" evidence="3">
    <location>
        <begin position="11"/>
        <end position="46"/>
    </location>
</feature>
<feature type="transmembrane region" description="Helical" evidence="4">
    <location>
        <begin position="233"/>
        <end position="256"/>
    </location>
</feature>
<sequence>MRRMETIYEEYDNINPHYDDAITTDEEEEEEEVQEEDDEDSSEESLEEYRSSYGCVGGTRRRILGSSSRMSWLREWDRVFPLISALCLFIDPTFFFTLSVNEDGMCFFIDGWFALGLSLLRSVADGLHIWNMWHQYRSSSSVHGVRKIYYGGLAFQNIIKSKMDFFLYVFVILPLPQVVVWFAVPALLKKGEQTRAMTLMLIIFLFQYLPRIYNAVCLLRRMLFQYIFGTAWWGIGLNLIAIFVASHVVGSCFYLLGIQRSARCLMEQCKKTESCTFNVLSCENPFFFGSTYKVRDNLRMSWGNNNDARSWCLQSSDDSHYDYGTFEWITLLVCKNSRMEKMLLPLFWGIMMLCTFGNLGSTDDWLEIVFMIIVTVCGLVLVTMLIGNIKVFLMATSSKKLARKVNINNMEWWMKRRNMPQGLRQRVRNYERQRWVAMRGVDEGDMIHSLPEGLRRDIKYHLCLELVRQVPLFQHMDNLVLENICDRVKSLVFPEGETVTKEGDPVQRMLFIVRGHLQCNQVVHSEINSCCILGPGNFCGDELLSWCVRKPFIEILPPSSSTLISLEATEAFGLEAEDVKYVTQHFRLNEKVKMSARYYSAGWRTWAAVTIQLAWLRHRLKLTSLPFIVPRRTLSRSASLGEERLRLYTAMLTSPKPHQDENVP</sequence>
<keyword evidence="4" id="KW-0472">Membrane</keyword>
<dbReference type="InterPro" id="IPR014710">
    <property type="entry name" value="RmlC-like_jellyroll"/>
</dbReference>
<dbReference type="PANTHER" id="PTHR45651:SF14">
    <property type="entry name" value="CYCLIC NUCLEOTIDE-GATED ION CHANNEL 4"/>
    <property type="match status" value="1"/>
</dbReference>
<dbReference type="FunFam" id="2.60.120.10:FF:000063">
    <property type="entry name" value="cyclic nucleotide-gated ion channel 4"/>
    <property type="match status" value="1"/>
</dbReference>
<keyword evidence="2" id="KW-0407">Ion channel</keyword>
<feature type="domain" description="Cyclic nucleotide-binding" evidence="5">
    <location>
        <begin position="472"/>
        <end position="582"/>
    </location>
</feature>
<dbReference type="SUPFAM" id="SSF51206">
    <property type="entry name" value="cAMP-binding domain-like"/>
    <property type="match status" value="1"/>
</dbReference>
<keyword evidence="4" id="KW-0812">Transmembrane</keyword>
<dbReference type="GO" id="GO:0034220">
    <property type="term" value="P:monoatomic ion transmembrane transport"/>
    <property type="evidence" value="ECO:0007669"/>
    <property type="project" value="UniProtKB-KW"/>
</dbReference>
<accession>A0AAD8J7Q7</accession>
<dbReference type="AlphaFoldDB" id="A0AAD8J7Q7"/>
<dbReference type="CDD" id="cd00038">
    <property type="entry name" value="CAP_ED"/>
    <property type="match status" value="1"/>
</dbReference>